<dbReference type="GO" id="GO:0044718">
    <property type="term" value="P:siderophore transmembrane transport"/>
    <property type="evidence" value="ECO:0007669"/>
    <property type="project" value="TreeGrafter"/>
</dbReference>
<dbReference type="PROSITE" id="PS51318">
    <property type="entry name" value="TAT"/>
    <property type="match status" value="1"/>
</dbReference>
<evidence type="ECO:0000256" key="13">
    <source>
        <dbReference type="SAM" id="SignalP"/>
    </source>
</evidence>
<dbReference type="Gene3D" id="2.170.130.10">
    <property type="entry name" value="TonB-dependent receptor, plug domain"/>
    <property type="match status" value="1"/>
</dbReference>
<dbReference type="EMBL" id="PVLF01000018">
    <property type="protein sequence ID" value="PRH81729.1"/>
    <property type="molecule type" value="Genomic_DNA"/>
</dbReference>
<dbReference type="CDD" id="cd01347">
    <property type="entry name" value="ligand_gated_channel"/>
    <property type="match status" value="1"/>
</dbReference>
<evidence type="ECO:0000256" key="12">
    <source>
        <dbReference type="RuleBase" id="RU003357"/>
    </source>
</evidence>
<dbReference type="Gene3D" id="2.40.170.20">
    <property type="entry name" value="TonB-dependent receptor, beta-barrel domain"/>
    <property type="match status" value="1"/>
</dbReference>
<evidence type="ECO:0000256" key="8">
    <source>
        <dbReference type="ARBA" id="ARBA00023136"/>
    </source>
</evidence>
<evidence type="ECO:0000259" key="14">
    <source>
        <dbReference type="Pfam" id="PF00593"/>
    </source>
</evidence>
<dbReference type="PANTHER" id="PTHR30069">
    <property type="entry name" value="TONB-DEPENDENT OUTER MEMBRANE RECEPTOR"/>
    <property type="match status" value="1"/>
</dbReference>
<evidence type="ECO:0000256" key="1">
    <source>
        <dbReference type="ARBA" id="ARBA00004571"/>
    </source>
</evidence>
<evidence type="ECO:0000259" key="15">
    <source>
        <dbReference type="Pfam" id="PF07715"/>
    </source>
</evidence>
<evidence type="ECO:0000256" key="9">
    <source>
        <dbReference type="ARBA" id="ARBA00023237"/>
    </source>
</evidence>
<evidence type="ECO:0000256" key="11">
    <source>
        <dbReference type="PROSITE-ProRule" id="PRU10144"/>
    </source>
</evidence>
<dbReference type="PANTHER" id="PTHR30069:SF53">
    <property type="entry name" value="COLICIN I RECEPTOR-RELATED"/>
    <property type="match status" value="1"/>
</dbReference>
<dbReference type="GO" id="GO:0009279">
    <property type="term" value="C:cell outer membrane"/>
    <property type="evidence" value="ECO:0007669"/>
    <property type="project" value="UniProtKB-SubCell"/>
</dbReference>
<evidence type="ECO:0000256" key="4">
    <source>
        <dbReference type="ARBA" id="ARBA00022692"/>
    </source>
</evidence>
<dbReference type="InterPro" id="IPR039426">
    <property type="entry name" value="TonB-dep_rcpt-like"/>
</dbReference>
<dbReference type="RefSeq" id="WP_106991060.1">
    <property type="nucleotide sequence ID" value="NZ_JAVEVW010000001.1"/>
</dbReference>
<comment type="caution">
    <text evidence="16">The sequence shown here is derived from an EMBL/GenBank/DDBJ whole genome shotgun (WGS) entry which is preliminary data.</text>
</comment>
<dbReference type="InterPro" id="IPR036942">
    <property type="entry name" value="Beta-barrel_TonB_sf"/>
</dbReference>
<feature type="short sequence motif" description="TonB C-terminal box" evidence="11">
    <location>
        <begin position="700"/>
        <end position="717"/>
    </location>
</feature>
<sequence length="717" mass="76891">MLPNLLSPAAPAVSRRRLVLAVSLAVASLPALAAPAPAPAPEPATLDEVVVTASGFEQVIREAPASISIITREQLETKPWHGLAEALADVEGIDVGAAVDKTGAPSISIRGMPSDYTLILVDGRRQNAAGNVTPNNFGGTANNFIPPLSAIQRIEVIRGPMSTLYGSDAMGGVVNIITRKVGSQWSGALALEGTLQQDNDFGDMSGGNVYAAGPLGKAPLGLSVWGGWFKRGAADVEYLDQGGDTVVPWMGANPVAYENFNLGARLSLMAGDNHDLWLEATRGRQRYDNSAGQVGTLGSGGYAPVQRYHRDQLTLAWTARLGIGTLETTLMDSTTETIGRLVPPGVPGAGSPRTLETTNTVFDAKLVTGVGDHTFSVGGQYWDAGMEDGVAPGSFAFEQWALFAEDEWTLRDDLKLTLGLRHDEHSSFGGHASPRAYLVWNASERWVLKGGISQGYKTPRVEQLTDGINGFGGQGRIPLIGTPDLKPETSTTSEIGLYYAGASGMSASFGLFHNDFQDKIARGVPVFNCSFAASPDRPGCVDVGYWPLVDTFGQSINIDEAVTRGAELGLTLPFAERWEWVANYTWTDSEQKSGDAAGQPLADTPRHMFNTSLHWDATDALSLSLRGEYRSERYRGAGAAQDQLGDFRAYSLLHLSSTWRISDTVRLNAAIYNLADKDFVDYRPYVSNAGTGAVSYANTYVNSEDGRRLWLSLNVDF</sequence>
<evidence type="ECO:0000256" key="5">
    <source>
        <dbReference type="ARBA" id="ARBA00022729"/>
    </source>
</evidence>
<dbReference type="Pfam" id="PF00593">
    <property type="entry name" value="TonB_dep_Rec_b-barrel"/>
    <property type="match status" value="1"/>
</dbReference>
<dbReference type="InterPro" id="IPR000531">
    <property type="entry name" value="Beta-barrel_TonB"/>
</dbReference>
<feature type="chain" id="PRO_5015175110" evidence="13">
    <location>
        <begin position="34"/>
        <end position="717"/>
    </location>
</feature>
<dbReference type="PROSITE" id="PS01156">
    <property type="entry name" value="TONB_DEPENDENT_REC_2"/>
    <property type="match status" value="1"/>
</dbReference>
<evidence type="ECO:0000313" key="17">
    <source>
        <dbReference type="Proteomes" id="UP000241736"/>
    </source>
</evidence>
<name>A0A2P6M6Y7_9GAMM</name>
<keyword evidence="6" id="KW-0406">Ion transport</keyword>
<dbReference type="SUPFAM" id="SSF56935">
    <property type="entry name" value="Porins"/>
    <property type="match status" value="1"/>
</dbReference>
<evidence type="ECO:0000313" key="16">
    <source>
        <dbReference type="EMBL" id="PRH81729.1"/>
    </source>
</evidence>
<keyword evidence="17" id="KW-1185">Reference proteome</keyword>
<gene>
    <name evidence="16" type="ORF">C6N40_10915</name>
</gene>
<keyword evidence="9 10" id="KW-0998">Cell outer membrane</keyword>
<feature type="signal peptide" evidence="13">
    <location>
        <begin position="1"/>
        <end position="33"/>
    </location>
</feature>
<dbReference type="InterPro" id="IPR037066">
    <property type="entry name" value="Plug_dom_sf"/>
</dbReference>
<evidence type="ECO:0000256" key="3">
    <source>
        <dbReference type="ARBA" id="ARBA00022452"/>
    </source>
</evidence>
<dbReference type="Proteomes" id="UP000241736">
    <property type="component" value="Unassembled WGS sequence"/>
</dbReference>
<dbReference type="GO" id="GO:0015344">
    <property type="term" value="F:siderophore uptake transmembrane transporter activity"/>
    <property type="evidence" value="ECO:0007669"/>
    <property type="project" value="TreeGrafter"/>
</dbReference>
<accession>A0A2P6M6Y7</accession>
<dbReference type="PROSITE" id="PS52016">
    <property type="entry name" value="TONB_DEPENDENT_REC_3"/>
    <property type="match status" value="1"/>
</dbReference>
<feature type="domain" description="TonB-dependent receptor plug" evidence="15">
    <location>
        <begin position="60"/>
        <end position="173"/>
    </location>
</feature>
<evidence type="ECO:0000256" key="2">
    <source>
        <dbReference type="ARBA" id="ARBA00022448"/>
    </source>
</evidence>
<comment type="similarity">
    <text evidence="10 12">Belongs to the TonB-dependent receptor family.</text>
</comment>
<organism evidence="16 17">
    <name type="scientific">Arenimonas caeni</name>
    <dbReference type="NCBI Taxonomy" id="2058085"/>
    <lineage>
        <taxon>Bacteria</taxon>
        <taxon>Pseudomonadati</taxon>
        <taxon>Pseudomonadota</taxon>
        <taxon>Gammaproteobacteria</taxon>
        <taxon>Lysobacterales</taxon>
        <taxon>Lysobacteraceae</taxon>
        <taxon>Arenimonas</taxon>
    </lineage>
</organism>
<evidence type="ECO:0000256" key="7">
    <source>
        <dbReference type="ARBA" id="ARBA00023077"/>
    </source>
</evidence>
<keyword evidence="16" id="KW-0675">Receptor</keyword>
<reference evidence="16 17" key="1">
    <citation type="submission" date="2018-03" db="EMBL/GenBank/DDBJ databases">
        <title>Arenimonas caeni sp. nov., isolated from activated sludge.</title>
        <authorList>
            <person name="Liu H."/>
        </authorList>
    </citation>
    <scope>NUCLEOTIDE SEQUENCE [LARGE SCALE GENOMIC DNA]</scope>
    <source>
        <strain evidence="17">z29</strain>
    </source>
</reference>
<dbReference type="InterPro" id="IPR006311">
    <property type="entry name" value="TAT_signal"/>
</dbReference>
<dbReference type="AlphaFoldDB" id="A0A2P6M6Y7"/>
<proteinExistence type="inferred from homology"/>
<keyword evidence="5 13" id="KW-0732">Signal</keyword>
<keyword evidence="3 10" id="KW-1134">Transmembrane beta strand</keyword>
<dbReference type="InterPro" id="IPR012910">
    <property type="entry name" value="Plug_dom"/>
</dbReference>
<protein>
    <submittedName>
        <fullName evidence="16">TonB-dependent receptor</fullName>
    </submittedName>
</protein>
<dbReference type="Pfam" id="PF07715">
    <property type="entry name" value="Plug"/>
    <property type="match status" value="1"/>
</dbReference>
<comment type="subcellular location">
    <subcellularLocation>
        <location evidence="1 10">Cell outer membrane</location>
        <topology evidence="1 10">Multi-pass membrane protein</topology>
    </subcellularLocation>
</comment>
<evidence type="ECO:0000256" key="10">
    <source>
        <dbReference type="PROSITE-ProRule" id="PRU01360"/>
    </source>
</evidence>
<dbReference type="OrthoDB" id="9764669at2"/>
<feature type="domain" description="TonB-dependent receptor-like beta-barrel" evidence="14">
    <location>
        <begin position="252"/>
        <end position="674"/>
    </location>
</feature>
<dbReference type="InterPro" id="IPR010917">
    <property type="entry name" value="TonB_rcpt_CS"/>
</dbReference>
<keyword evidence="4 10" id="KW-0812">Transmembrane</keyword>
<keyword evidence="2 10" id="KW-0813">Transport</keyword>
<evidence type="ECO:0000256" key="6">
    <source>
        <dbReference type="ARBA" id="ARBA00023065"/>
    </source>
</evidence>
<keyword evidence="8 10" id="KW-0472">Membrane</keyword>
<keyword evidence="7 12" id="KW-0798">TonB box</keyword>